<dbReference type="AlphaFoldDB" id="A0A6G0YUF1"/>
<feature type="domain" description="Pre-C2HC" evidence="1">
    <location>
        <begin position="13"/>
        <end position="82"/>
    </location>
</feature>
<evidence type="ECO:0000313" key="3">
    <source>
        <dbReference type="Proteomes" id="UP000478052"/>
    </source>
</evidence>
<proteinExistence type="predicted"/>
<dbReference type="OrthoDB" id="6624230at2759"/>
<dbReference type="InterPro" id="IPR006579">
    <property type="entry name" value="Pre_C2HC_dom"/>
</dbReference>
<gene>
    <name evidence="2" type="ORF">FWK35_00023257</name>
</gene>
<reference evidence="2 3" key="1">
    <citation type="submission" date="2019-08" db="EMBL/GenBank/DDBJ databases">
        <title>Whole genome of Aphis craccivora.</title>
        <authorList>
            <person name="Voronova N.V."/>
            <person name="Shulinski R.S."/>
            <person name="Bandarenka Y.V."/>
            <person name="Zhorov D.G."/>
            <person name="Warner D."/>
        </authorList>
    </citation>
    <scope>NUCLEOTIDE SEQUENCE [LARGE SCALE GENOMIC DNA]</scope>
    <source>
        <strain evidence="2">180601</strain>
        <tissue evidence="2">Whole Body</tissue>
    </source>
</reference>
<sequence length="152" mass="17217">MFIIKNLHPSTLTTEITTALEEIGHTVRNVTNVKHYQTKISLPIFFVDIDPNEGNSDIFSISTSILHTKVKIEEPYKKRLISQCKNCQSYDHTHSYCAYPTICVKCGENHTSSSCTKSPDLPAICSLFQGAHPVNYKVCTIYKKISRKHNNI</sequence>
<dbReference type="Pfam" id="PF07530">
    <property type="entry name" value="PRE_C2HC"/>
    <property type="match status" value="1"/>
</dbReference>
<protein>
    <recommendedName>
        <fullName evidence="1">Pre-C2HC domain-containing protein</fullName>
    </recommendedName>
</protein>
<keyword evidence="3" id="KW-1185">Reference proteome</keyword>
<name>A0A6G0YUF1_APHCR</name>
<evidence type="ECO:0000313" key="2">
    <source>
        <dbReference type="EMBL" id="KAF0761599.1"/>
    </source>
</evidence>
<dbReference type="SMART" id="SM00596">
    <property type="entry name" value="PRE_C2HC"/>
    <property type="match status" value="1"/>
</dbReference>
<comment type="caution">
    <text evidence="2">The sequence shown here is derived from an EMBL/GenBank/DDBJ whole genome shotgun (WGS) entry which is preliminary data.</text>
</comment>
<dbReference type="Proteomes" id="UP000478052">
    <property type="component" value="Unassembled WGS sequence"/>
</dbReference>
<dbReference type="EMBL" id="VUJU01002345">
    <property type="protein sequence ID" value="KAF0761599.1"/>
    <property type="molecule type" value="Genomic_DNA"/>
</dbReference>
<evidence type="ECO:0000259" key="1">
    <source>
        <dbReference type="SMART" id="SM00596"/>
    </source>
</evidence>
<organism evidence="2 3">
    <name type="scientific">Aphis craccivora</name>
    <name type="common">Cowpea aphid</name>
    <dbReference type="NCBI Taxonomy" id="307492"/>
    <lineage>
        <taxon>Eukaryota</taxon>
        <taxon>Metazoa</taxon>
        <taxon>Ecdysozoa</taxon>
        <taxon>Arthropoda</taxon>
        <taxon>Hexapoda</taxon>
        <taxon>Insecta</taxon>
        <taxon>Pterygota</taxon>
        <taxon>Neoptera</taxon>
        <taxon>Paraneoptera</taxon>
        <taxon>Hemiptera</taxon>
        <taxon>Sternorrhyncha</taxon>
        <taxon>Aphidomorpha</taxon>
        <taxon>Aphidoidea</taxon>
        <taxon>Aphididae</taxon>
        <taxon>Aphidini</taxon>
        <taxon>Aphis</taxon>
        <taxon>Aphis</taxon>
    </lineage>
</organism>
<accession>A0A6G0YUF1</accession>